<accession>A0A0B2V9S0</accession>
<dbReference type="AlphaFoldDB" id="A0A0B2V9S0"/>
<dbReference type="Proteomes" id="UP000031036">
    <property type="component" value="Unassembled WGS sequence"/>
</dbReference>
<evidence type="ECO:0000256" key="6">
    <source>
        <dbReference type="ARBA" id="ARBA00023136"/>
    </source>
</evidence>
<reference evidence="12 13" key="1">
    <citation type="submission" date="2014-11" db="EMBL/GenBank/DDBJ databases">
        <title>Genetic blueprint of the zoonotic pathogen Toxocara canis.</title>
        <authorList>
            <person name="Zhu X.-Q."/>
            <person name="Korhonen P.K."/>
            <person name="Cai H."/>
            <person name="Young N.D."/>
            <person name="Nejsum P."/>
            <person name="von Samson-Himmelstjerna G."/>
            <person name="Boag P.R."/>
            <person name="Tan P."/>
            <person name="Li Q."/>
            <person name="Min J."/>
            <person name="Yang Y."/>
            <person name="Wang X."/>
            <person name="Fang X."/>
            <person name="Hall R.S."/>
            <person name="Hofmann A."/>
            <person name="Sternberg P.W."/>
            <person name="Jex A.R."/>
            <person name="Gasser R.B."/>
        </authorList>
    </citation>
    <scope>NUCLEOTIDE SEQUENCE [LARGE SCALE GENOMIC DNA]</scope>
    <source>
        <strain evidence="12">PN_DK_2014</strain>
    </source>
</reference>
<protein>
    <submittedName>
        <fullName evidence="12">Vasopressin V1b receptor</fullName>
    </submittedName>
</protein>
<evidence type="ECO:0000256" key="7">
    <source>
        <dbReference type="ARBA" id="ARBA00023170"/>
    </source>
</evidence>
<evidence type="ECO:0000313" key="13">
    <source>
        <dbReference type="Proteomes" id="UP000031036"/>
    </source>
</evidence>
<dbReference type="GO" id="GO:0005886">
    <property type="term" value="C:plasma membrane"/>
    <property type="evidence" value="ECO:0007669"/>
    <property type="project" value="UniProtKB-SubCell"/>
</dbReference>
<evidence type="ECO:0000256" key="5">
    <source>
        <dbReference type="ARBA" id="ARBA00023040"/>
    </source>
</evidence>
<dbReference type="Gene3D" id="1.20.1070.10">
    <property type="entry name" value="Rhodopsin 7-helix transmembrane proteins"/>
    <property type="match status" value="1"/>
</dbReference>
<dbReference type="PROSITE" id="PS00237">
    <property type="entry name" value="G_PROTEIN_RECEP_F1_1"/>
    <property type="match status" value="1"/>
</dbReference>
<keyword evidence="6 10" id="KW-0472">Membrane</keyword>
<evidence type="ECO:0000256" key="1">
    <source>
        <dbReference type="ARBA" id="ARBA00004651"/>
    </source>
</evidence>
<dbReference type="OMA" id="YIQHENT"/>
<evidence type="ECO:0000256" key="10">
    <source>
        <dbReference type="SAM" id="Phobius"/>
    </source>
</evidence>
<evidence type="ECO:0000256" key="2">
    <source>
        <dbReference type="ARBA" id="ARBA00022475"/>
    </source>
</evidence>
<sequence>METILEANLMDKIEMSYNLLCFTLGVPINLITLKWLFGRKRVSTSVLYVHLNISDLAVLFFYCFARFCWLVTYEWKAGQVMCKAMRFAESLSFSISSNIVVCIAVNRYYALKHPIQSAFHWEERVRALAVFSWICAISFSLPQLFVWDVYRLDSNYTQCLNIWVKAKAESALAIAHGVNITSTDIEYSNSSVRLYEMYHLMVIFWIPLTFLVSVYALIIREMYSTMTSNAKTKNCCRSSFPVAPPETEQLRRNSRALRTMKRVRWKALRTTLILMTAYTLCWFPYNSLALWGVIHPESYIQHENTVYILHGFVVLNSVLNPCIYGSAFRRAICARNNRPFIQSTIPAN</sequence>
<dbReference type="Pfam" id="PF00001">
    <property type="entry name" value="7tm_1"/>
    <property type="match status" value="1"/>
</dbReference>
<dbReference type="InterPro" id="IPR017452">
    <property type="entry name" value="GPCR_Rhodpsn_7TM"/>
</dbReference>
<dbReference type="PANTHER" id="PTHR24230:SF49">
    <property type="entry name" value="G-PROTEIN COUPLED RECEPTORS FAMILY 1 PROFILE DOMAIN-CONTAINING PROTEIN"/>
    <property type="match status" value="1"/>
</dbReference>
<organism evidence="12 13">
    <name type="scientific">Toxocara canis</name>
    <name type="common">Canine roundworm</name>
    <dbReference type="NCBI Taxonomy" id="6265"/>
    <lineage>
        <taxon>Eukaryota</taxon>
        <taxon>Metazoa</taxon>
        <taxon>Ecdysozoa</taxon>
        <taxon>Nematoda</taxon>
        <taxon>Chromadorea</taxon>
        <taxon>Rhabditida</taxon>
        <taxon>Spirurina</taxon>
        <taxon>Ascaridomorpha</taxon>
        <taxon>Ascaridoidea</taxon>
        <taxon>Toxocaridae</taxon>
        <taxon>Toxocara</taxon>
    </lineage>
</organism>
<dbReference type="GO" id="GO:0008528">
    <property type="term" value="F:G protein-coupled peptide receptor activity"/>
    <property type="evidence" value="ECO:0007669"/>
    <property type="project" value="TreeGrafter"/>
</dbReference>
<feature type="transmembrane region" description="Helical" evidence="10">
    <location>
        <begin position="49"/>
        <end position="72"/>
    </location>
</feature>
<evidence type="ECO:0000256" key="8">
    <source>
        <dbReference type="ARBA" id="ARBA00023224"/>
    </source>
</evidence>
<feature type="domain" description="G-protein coupled receptors family 1 profile" evidence="11">
    <location>
        <begin position="17"/>
        <end position="324"/>
    </location>
</feature>
<feature type="transmembrane region" description="Helical" evidence="10">
    <location>
        <begin position="84"/>
        <end position="106"/>
    </location>
</feature>
<dbReference type="OrthoDB" id="6435638at2759"/>
<evidence type="ECO:0000256" key="9">
    <source>
        <dbReference type="RuleBase" id="RU000688"/>
    </source>
</evidence>
<keyword evidence="3 9" id="KW-0812">Transmembrane</keyword>
<dbReference type="PANTHER" id="PTHR24230">
    <property type="entry name" value="G-PROTEIN COUPLED RECEPTOR"/>
    <property type="match status" value="1"/>
</dbReference>
<feature type="transmembrane region" description="Helical" evidence="10">
    <location>
        <begin position="305"/>
        <end position="328"/>
    </location>
</feature>
<keyword evidence="4 10" id="KW-1133">Transmembrane helix</keyword>
<feature type="transmembrane region" description="Helical" evidence="10">
    <location>
        <begin position="127"/>
        <end position="147"/>
    </location>
</feature>
<dbReference type="InterPro" id="IPR000276">
    <property type="entry name" value="GPCR_Rhodpsn"/>
</dbReference>
<comment type="caution">
    <text evidence="12">The sequence shown here is derived from an EMBL/GenBank/DDBJ whole genome shotgun (WGS) entry which is preliminary data.</text>
</comment>
<evidence type="ECO:0000313" key="12">
    <source>
        <dbReference type="EMBL" id="KHN80216.1"/>
    </source>
</evidence>
<dbReference type="SUPFAM" id="SSF81321">
    <property type="entry name" value="Family A G protein-coupled receptor-like"/>
    <property type="match status" value="1"/>
</dbReference>
<feature type="transmembrane region" description="Helical" evidence="10">
    <location>
        <begin position="267"/>
        <end position="285"/>
    </location>
</feature>
<keyword evidence="13" id="KW-1185">Reference proteome</keyword>
<evidence type="ECO:0000256" key="4">
    <source>
        <dbReference type="ARBA" id="ARBA00022989"/>
    </source>
</evidence>
<name>A0A0B2V9S0_TOXCA</name>
<feature type="transmembrane region" description="Helical" evidence="10">
    <location>
        <begin position="197"/>
        <end position="218"/>
    </location>
</feature>
<keyword evidence="5 9" id="KW-0297">G-protein coupled receptor</keyword>
<dbReference type="EMBL" id="JPKZ01001757">
    <property type="protein sequence ID" value="KHN80216.1"/>
    <property type="molecule type" value="Genomic_DNA"/>
</dbReference>
<keyword evidence="7 9" id="KW-0675">Receptor</keyword>
<comment type="subcellular location">
    <subcellularLocation>
        <location evidence="1">Cell membrane</location>
        <topology evidence="1">Multi-pass membrane protein</topology>
    </subcellularLocation>
</comment>
<evidence type="ECO:0000259" key="11">
    <source>
        <dbReference type="PROSITE" id="PS50262"/>
    </source>
</evidence>
<feature type="transmembrane region" description="Helical" evidence="10">
    <location>
        <begin position="15"/>
        <end position="37"/>
    </location>
</feature>
<dbReference type="GO" id="GO:0007218">
    <property type="term" value="P:neuropeptide signaling pathway"/>
    <property type="evidence" value="ECO:0007669"/>
    <property type="project" value="TreeGrafter"/>
</dbReference>
<comment type="similarity">
    <text evidence="9">Belongs to the G-protein coupled receptor 1 family.</text>
</comment>
<gene>
    <name evidence="12" type="primary">Avpr1b</name>
    <name evidence="12" type="ORF">Tcan_03265</name>
</gene>
<dbReference type="STRING" id="6265.A0A0B2V9S0"/>
<dbReference type="PROSITE" id="PS50262">
    <property type="entry name" value="G_PROTEIN_RECEP_F1_2"/>
    <property type="match status" value="1"/>
</dbReference>
<evidence type="ECO:0000256" key="3">
    <source>
        <dbReference type="ARBA" id="ARBA00022692"/>
    </source>
</evidence>
<dbReference type="PRINTS" id="PR00237">
    <property type="entry name" value="GPCRRHODOPSN"/>
</dbReference>
<keyword evidence="2" id="KW-1003">Cell membrane</keyword>
<proteinExistence type="inferred from homology"/>
<keyword evidence="8 9" id="KW-0807">Transducer</keyword>